<dbReference type="Pfam" id="PF13602">
    <property type="entry name" value="ADH_zinc_N_2"/>
    <property type="match status" value="1"/>
</dbReference>
<feature type="region of interest" description="Disordered" evidence="1">
    <location>
        <begin position="1"/>
        <end position="61"/>
    </location>
</feature>
<reference evidence="2 3" key="1">
    <citation type="submission" date="2020-02" db="EMBL/GenBank/DDBJ databases">
        <title>Draft Genome Sequence of Verrucosispora sp. Strain CWR15, Isolated from Gulf of Mexico Sponge.</title>
        <authorList>
            <person name="Kennedy S.J."/>
            <person name="Cella E."/>
            <person name="Azarian T."/>
            <person name="Baker B.J."/>
            <person name="Shaw L.N."/>
        </authorList>
    </citation>
    <scope>NUCLEOTIDE SEQUENCE [LARGE SCALE GENOMIC DNA]</scope>
    <source>
        <strain evidence="2 3">CWR15</strain>
    </source>
</reference>
<dbReference type="Proteomes" id="UP000478148">
    <property type="component" value="Unassembled WGS sequence"/>
</dbReference>
<dbReference type="EMBL" id="SAIY01000003">
    <property type="protein sequence ID" value="NGM12899.1"/>
    <property type="molecule type" value="Genomic_DNA"/>
</dbReference>
<keyword evidence="3" id="KW-1185">Reference proteome</keyword>
<evidence type="ECO:0000313" key="2">
    <source>
        <dbReference type="EMBL" id="NGM12899.1"/>
    </source>
</evidence>
<protein>
    <submittedName>
        <fullName evidence="2">Zinc-binding dehydrogenase</fullName>
    </submittedName>
</protein>
<comment type="caution">
    <text evidence="2">The sequence shown here is derived from an EMBL/GenBank/DDBJ whole genome shotgun (WGS) entry which is preliminary data.</text>
</comment>
<evidence type="ECO:0000256" key="1">
    <source>
        <dbReference type="SAM" id="MobiDB-lite"/>
    </source>
</evidence>
<sequence>MLLRASRASSNRSCQWPFRRTSEGDRSVSPAKKARSVGRRSARRRATAEGPASRPGGGRTAEWSACELAEERLQVVIDRSYPMTEIVEAHRHVDAGHKVSNVVIDVSPARDR</sequence>
<dbReference type="AlphaFoldDB" id="A0A6M1KXZ8"/>
<gene>
    <name evidence="2" type="ORF">ENC19_09640</name>
</gene>
<organism evidence="2 3">
    <name type="scientific">Verrucosispora sioxanthis</name>
    <dbReference type="NCBI Taxonomy" id="2499994"/>
    <lineage>
        <taxon>Bacteria</taxon>
        <taxon>Bacillati</taxon>
        <taxon>Actinomycetota</taxon>
        <taxon>Actinomycetes</taxon>
        <taxon>Micromonosporales</taxon>
        <taxon>Micromonosporaceae</taxon>
        <taxon>Micromonospora</taxon>
    </lineage>
</organism>
<dbReference type="Gene3D" id="3.90.180.10">
    <property type="entry name" value="Medium-chain alcohol dehydrogenases, catalytic domain"/>
    <property type="match status" value="1"/>
</dbReference>
<feature type="compositionally biased region" description="Low complexity" evidence="1">
    <location>
        <begin position="1"/>
        <end position="13"/>
    </location>
</feature>
<evidence type="ECO:0000313" key="3">
    <source>
        <dbReference type="Proteomes" id="UP000478148"/>
    </source>
</evidence>
<accession>A0A6M1KXZ8</accession>
<name>A0A6M1KXZ8_9ACTN</name>
<feature type="compositionally biased region" description="Basic residues" evidence="1">
    <location>
        <begin position="32"/>
        <end position="45"/>
    </location>
</feature>
<proteinExistence type="predicted"/>